<keyword evidence="3" id="KW-1185">Reference proteome</keyword>
<feature type="region of interest" description="Disordered" evidence="1">
    <location>
        <begin position="1"/>
        <end position="75"/>
    </location>
</feature>
<evidence type="ECO:0008006" key="4">
    <source>
        <dbReference type="Google" id="ProtNLM"/>
    </source>
</evidence>
<dbReference type="Proteomes" id="UP001189429">
    <property type="component" value="Unassembled WGS sequence"/>
</dbReference>
<accession>A0ABN9Q8C2</accession>
<name>A0ABN9Q8C2_9DINO</name>
<comment type="caution">
    <text evidence="2">The sequence shown here is derived from an EMBL/GenBank/DDBJ whole genome shotgun (WGS) entry which is preliminary data.</text>
</comment>
<sequence>MQAAPARSAAAAPAPPIFNRGALRGRGRRAARVSSDGASEFEAEPSGSEAYPEAGDSEAEGPERWPDAGSDEDVINTRPRMARVTRGWGCQTTKQYHGLTEAQERRHQERVDRQLRGAGINNSQGSAAAAAKELGNCSFAFFNFGADASNPQKRADEWGQMKKSPANIAAVTEAADALYDNLGAAVAAEDTSDYAVHDKLAHRAGKRWLCAKGAEPKGTPLLAIDDERHRRYSRVLICKAWLDRQVAGIGDEFIVMVIHAHNSPAHSKEEENSFRTEYFEWFAALLQTYDVKVAVGDFNAAMFETLRECRSRGATMDTAAWHTFKLILGGAPAAGSCAAFSANCLGTYYPLHPRGDLRERRGVILEEGFPEGYDSFRAKGDK</sequence>
<proteinExistence type="predicted"/>
<gene>
    <name evidence="2" type="ORF">PCOR1329_LOCUS9679</name>
</gene>
<evidence type="ECO:0000313" key="2">
    <source>
        <dbReference type="EMBL" id="CAK0802042.1"/>
    </source>
</evidence>
<evidence type="ECO:0000256" key="1">
    <source>
        <dbReference type="SAM" id="MobiDB-lite"/>
    </source>
</evidence>
<feature type="compositionally biased region" description="Low complexity" evidence="1">
    <location>
        <begin position="1"/>
        <end position="12"/>
    </location>
</feature>
<dbReference type="EMBL" id="CAUYUJ010002711">
    <property type="protein sequence ID" value="CAK0802042.1"/>
    <property type="molecule type" value="Genomic_DNA"/>
</dbReference>
<feature type="non-terminal residue" evidence="2">
    <location>
        <position position="382"/>
    </location>
</feature>
<protein>
    <recommendedName>
        <fullName evidence="4">Endonuclease/exonuclease/phosphatase domain-containing protein</fullName>
    </recommendedName>
</protein>
<reference evidence="2" key="1">
    <citation type="submission" date="2023-10" db="EMBL/GenBank/DDBJ databases">
        <authorList>
            <person name="Chen Y."/>
            <person name="Shah S."/>
            <person name="Dougan E. K."/>
            <person name="Thang M."/>
            <person name="Chan C."/>
        </authorList>
    </citation>
    <scope>NUCLEOTIDE SEQUENCE [LARGE SCALE GENOMIC DNA]</scope>
</reference>
<evidence type="ECO:0000313" key="3">
    <source>
        <dbReference type="Proteomes" id="UP001189429"/>
    </source>
</evidence>
<organism evidence="2 3">
    <name type="scientific">Prorocentrum cordatum</name>
    <dbReference type="NCBI Taxonomy" id="2364126"/>
    <lineage>
        <taxon>Eukaryota</taxon>
        <taxon>Sar</taxon>
        <taxon>Alveolata</taxon>
        <taxon>Dinophyceae</taxon>
        <taxon>Prorocentrales</taxon>
        <taxon>Prorocentraceae</taxon>
        <taxon>Prorocentrum</taxon>
    </lineage>
</organism>